<dbReference type="AlphaFoldDB" id="A0A395V9T2"/>
<reference evidence="1 2" key="1">
    <citation type="submission" date="2018-08" db="EMBL/GenBank/DDBJ databases">
        <title>A genome reference for cultivated species of the human gut microbiota.</title>
        <authorList>
            <person name="Zou Y."/>
            <person name="Xue W."/>
            <person name="Luo G."/>
        </authorList>
    </citation>
    <scope>NUCLEOTIDE SEQUENCE [LARGE SCALE GENOMIC DNA]</scope>
    <source>
        <strain evidence="1 2">AF22-12AC</strain>
    </source>
</reference>
<proteinExistence type="predicted"/>
<protein>
    <recommendedName>
        <fullName evidence="3">AP2/ERF domain-containing protein</fullName>
    </recommendedName>
</protein>
<dbReference type="Proteomes" id="UP000266172">
    <property type="component" value="Unassembled WGS sequence"/>
</dbReference>
<sequence>MTQGVSIATKKDGTVYYRAGLYYKNKHISLGSYADETTAGNAYLEALAILGSLDQTPEDYVEQESTLSFEKIIVLLNFRNNGIYFKNPIYLRNGYFSYYLSRTEELKFDVDDLFYYSGRKIQKRQGHLFVSDYGMQYSILSRYGIRPYAVAGRDYQFVNGDNSDFRYSNIVIVNRYHGVLQFLKNGLPRYRAVIHINGNYQIGSYSSEEKAAIAYNKAVDLARAAGIQKNFPENYVDTLSPKEYADIYTGLKISRRYLNYLEQIAQKVNSISD</sequence>
<dbReference type="RefSeq" id="WP_118096389.1">
    <property type="nucleotide sequence ID" value="NZ_QRVL01000001.1"/>
</dbReference>
<evidence type="ECO:0008006" key="3">
    <source>
        <dbReference type="Google" id="ProtNLM"/>
    </source>
</evidence>
<comment type="caution">
    <text evidence="1">The sequence shown here is derived from an EMBL/GenBank/DDBJ whole genome shotgun (WGS) entry which is preliminary data.</text>
</comment>
<gene>
    <name evidence="1" type="ORF">DWX93_01605</name>
</gene>
<evidence type="ECO:0000313" key="1">
    <source>
        <dbReference type="EMBL" id="RGS42061.1"/>
    </source>
</evidence>
<name>A0A395V9T2_9FIRM</name>
<organism evidence="1 2">
    <name type="scientific">Roseburia hominis</name>
    <dbReference type="NCBI Taxonomy" id="301301"/>
    <lineage>
        <taxon>Bacteria</taxon>
        <taxon>Bacillati</taxon>
        <taxon>Bacillota</taxon>
        <taxon>Clostridia</taxon>
        <taxon>Lachnospirales</taxon>
        <taxon>Lachnospiraceae</taxon>
        <taxon>Roseburia</taxon>
    </lineage>
</organism>
<accession>A0A395V9T2</accession>
<dbReference type="Gene3D" id="3.30.730.10">
    <property type="entry name" value="AP2/ERF domain"/>
    <property type="match status" value="1"/>
</dbReference>
<dbReference type="GO" id="GO:0003700">
    <property type="term" value="F:DNA-binding transcription factor activity"/>
    <property type="evidence" value="ECO:0007669"/>
    <property type="project" value="InterPro"/>
</dbReference>
<dbReference type="InterPro" id="IPR036955">
    <property type="entry name" value="AP2/ERF_dom_sf"/>
</dbReference>
<dbReference type="EMBL" id="QRVL01000001">
    <property type="protein sequence ID" value="RGS42061.1"/>
    <property type="molecule type" value="Genomic_DNA"/>
</dbReference>
<evidence type="ECO:0000313" key="2">
    <source>
        <dbReference type="Proteomes" id="UP000266172"/>
    </source>
</evidence>